<dbReference type="RefSeq" id="WP_164337013.1">
    <property type="nucleotide sequence ID" value="NZ_JAAKFZ010000030.1"/>
</dbReference>
<dbReference type="EMBL" id="JAAKFZ010000030">
    <property type="protein sequence ID" value="NGL84896.1"/>
    <property type="molecule type" value="Genomic_DNA"/>
</dbReference>
<dbReference type="AlphaFoldDB" id="A0A6M1KUL9"/>
<dbReference type="InterPro" id="IPR007712">
    <property type="entry name" value="RelE/ParE_toxin"/>
</dbReference>
<keyword evidence="1" id="KW-1277">Toxin-antitoxin system</keyword>
<organism evidence="2 3">
    <name type="scientific">Streptococcus equi subsp. ruminatorum</name>
    <dbReference type="NCBI Taxonomy" id="254358"/>
    <lineage>
        <taxon>Bacteria</taxon>
        <taxon>Bacillati</taxon>
        <taxon>Bacillota</taxon>
        <taxon>Bacilli</taxon>
        <taxon>Lactobacillales</taxon>
        <taxon>Streptococcaceae</taxon>
        <taxon>Streptococcus</taxon>
    </lineage>
</organism>
<evidence type="ECO:0000313" key="3">
    <source>
        <dbReference type="Proteomes" id="UP000479499"/>
    </source>
</evidence>
<dbReference type="SUPFAM" id="SSF143011">
    <property type="entry name" value="RelE-like"/>
    <property type="match status" value="1"/>
</dbReference>
<dbReference type="Proteomes" id="UP000479499">
    <property type="component" value="Unassembled WGS sequence"/>
</dbReference>
<reference evidence="2 3" key="1">
    <citation type="submission" date="2020-02" db="EMBL/GenBank/DDBJ databases">
        <title>M-like protein SrM is not crucial to the virulence of a novel isolate of Streptococcus equi subsp. ruminatorum from Macaca mulatta.</title>
        <authorList>
            <person name="Guo G."/>
            <person name="Cheng L."/>
            <person name="Zhang W."/>
        </authorList>
    </citation>
    <scope>NUCLEOTIDE SEQUENCE [LARGE SCALE GENOMIC DNA]</scope>
    <source>
        <strain evidence="2 3">FJ1804</strain>
    </source>
</reference>
<dbReference type="NCBIfam" id="TIGR02385">
    <property type="entry name" value="RelE_StbE"/>
    <property type="match status" value="1"/>
</dbReference>
<dbReference type="Gene3D" id="3.30.2310.20">
    <property type="entry name" value="RelE-like"/>
    <property type="match status" value="1"/>
</dbReference>
<dbReference type="Pfam" id="PF05016">
    <property type="entry name" value="ParE_toxin"/>
    <property type="match status" value="1"/>
</dbReference>
<sequence length="111" mass="13491">MKYKIIFSENAKRDLISIVRYISDELLEPNIAEKLSYRILKAIKSLDEFPNRHRLCDYREWKDKGLRVLPIENYLVFYIPDESSQMVKIYRIIYGKRDIENQLKDRVTFEK</sequence>
<protein>
    <submittedName>
        <fullName evidence="2">Type II toxin-antitoxin system RelE/ParE family toxin</fullName>
    </submittedName>
</protein>
<gene>
    <name evidence="2" type="ORF">G5B50_09000</name>
</gene>
<comment type="caution">
    <text evidence="2">The sequence shown here is derived from an EMBL/GenBank/DDBJ whole genome shotgun (WGS) entry which is preliminary data.</text>
</comment>
<name>A0A6M1KUL9_9STRE</name>
<accession>A0A6M1KUL9</accession>
<evidence type="ECO:0000313" key="2">
    <source>
        <dbReference type="EMBL" id="NGL84896.1"/>
    </source>
</evidence>
<dbReference type="InterPro" id="IPR035093">
    <property type="entry name" value="RelE/ParE_toxin_dom_sf"/>
</dbReference>
<proteinExistence type="predicted"/>
<evidence type="ECO:0000256" key="1">
    <source>
        <dbReference type="ARBA" id="ARBA00022649"/>
    </source>
</evidence>